<evidence type="ECO:0000313" key="9">
    <source>
        <dbReference type="EMBL" id="OWF50556.1"/>
    </source>
</evidence>
<evidence type="ECO:0000256" key="4">
    <source>
        <dbReference type="ARBA" id="ARBA00022989"/>
    </source>
</evidence>
<feature type="transmembrane region" description="Helical" evidence="8">
    <location>
        <begin position="120"/>
        <end position="144"/>
    </location>
</feature>
<evidence type="ECO:0000313" key="10">
    <source>
        <dbReference type="Proteomes" id="UP000242188"/>
    </source>
</evidence>
<evidence type="ECO:0000256" key="7">
    <source>
        <dbReference type="ARBA" id="ARBA00032957"/>
    </source>
</evidence>
<evidence type="ECO:0000256" key="6">
    <source>
        <dbReference type="ARBA" id="ARBA00031700"/>
    </source>
</evidence>
<dbReference type="Proteomes" id="UP000242188">
    <property type="component" value="Unassembled WGS sequence"/>
</dbReference>
<comment type="caution">
    <text evidence="9">The sequence shown here is derived from an EMBL/GenBank/DDBJ whole genome shotgun (WGS) entry which is preliminary data.</text>
</comment>
<accession>A0A210QP94</accession>
<feature type="transmembrane region" description="Helical" evidence="8">
    <location>
        <begin position="46"/>
        <end position="62"/>
    </location>
</feature>
<sequence length="242" mass="28344">MIKALLSIPMCIATCYALFNLSFKAVAFFSATKTHPVYHIQDSKEVLKILLFDLLLVAVFVLQHSLMSSRVYKDLIGSRLGFLQRSIYTLLSCITLQFLFENWKTVCGWDIWFWDLRDSPVTSLFFSLVHTVAWCVLALEHALLEPFYLIGMKQVYYRLWGEVSPWQYMSRRLQSLITHMPHPGILCFLILLWVYPHMSLDRWLVSTLLTWYTCIGLGQVTNKDYIYTEEQSKESKDLEEES</sequence>
<keyword evidence="10" id="KW-1185">Reference proteome</keyword>
<dbReference type="EMBL" id="NEDP02002573">
    <property type="protein sequence ID" value="OWF50556.1"/>
    <property type="molecule type" value="Genomic_DNA"/>
</dbReference>
<reference evidence="9 10" key="1">
    <citation type="journal article" date="2017" name="Nat. Ecol. Evol.">
        <title>Scallop genome provides insights into evolution of bilaterian karyotype and development.</title>
        <authorList>
            <person name="Wang S."/>
            <person name="Zhang J."/>
            <person name="Jiao W."/>
            <person name="Li J."/>
            <person name="Xun X."/>
            <person name="Sun Y."/>
            <person name="Guo X."/>
            <person name="Huan P."/>
            <person name="Dong B."/>
            <person name="Zhang L."/>
            <person name="Hu X."/>
            <person name="Sun X."/>
            <person name="Wang J."/>
            <person name="Zhao C."/>
            <person name="Wang Y."/>
            <person name="Wang D."/>
            <person name="Huang X."/>
            <person name="Wang R."/>
            <person name="Lv J."/>
            <person name="Li Y."/>
            <person name="Zhang Z."/>
            <person name="Liu B."/>
            <person name="Lu W."/>
            <person name="Hui Y."/>
            <person name="Liang J."/>
            <person name="Zhou Z."/>
            <person name="Hou R."/>
            <person name="Li X."/>
            <person name="Liu Y."/>
            <person name="Li H."/>
            <person name="Ning X."/>
            <person name="Lin Y."/>
            <person name="Zhao L."/>
            <person name="Xing Q."/>
            <person name="Dou J."/>
            <person name="Li Y."/>
            <person name="Mao J."/>
            <person name="Guo H."/>
            <person name="Dou H."/>
            <person name="Li T."/>
            <person name="Mu C."/>
            <person name="Jiang W."/>
            <person name="Fu Q."/>
            <person name="Fu X."/>
            <person name="Miao Y."/>
            <person name="Liu J."/>
            <person name="Yu Q."/>
            <person name="Li R."/>
            <person name="Liao H."/>
            <person name="Li X."/>
            <person name="Kong Y."/>
            <person name="Jiang Z."/>
            <person name="Chourrout D."/>
            <person name="Li R."/>
            <person name="Bao Z."/>
        </authorList>
    </citation>
    <scope>NUCLEOTIDE SEQUENCE [LARGE SCALE GENOMIC DNA]</scope>
    <source>
        <strain evidence="9 10">PY_sf001</strain>
    </source>
</reference>
<comment type="subcellular location">
    <subcellularLocation>
        <location evidence="1">Nucleus inner membrane</location>
        <topology evidence="1">Multi-pass membrane protein</topology>
    </subcellularLocation>
</comment>
<dbReference type="PANTHER" id="PTHR31040">
    <property type="entry name" value="NURIM"/>
    <property type="match status" value="1"/>
</dbReference>
<protein>
    <recommendedName>
        <fullName evidence="7">Nuclear envelope membrane protein</fullName>
    </recommendedName>
    <alternativeName>
        <fullName evidence="6">Nuclear rim protein</fullName>
    </alternativeName>
</protein>
<keyword evidence="5 8" id="KW-0472">Membrane</keyword>
<evidence type="ECO:0000256" key="8">
    <source>
        <dbReference type="SAM" id="Phobius"/>
    </source>
</evidence>
<evidence type="ECO:0000256" key="2">
    <source>
        <dbReference type="ARBA" id="ARBA00010631"/>
    </source>
</evidence>
<keyword evidence="4 8" id="KW-1133">Transmembrane helix</keyword>
<gene>
    <name evidence="9" type="ORF">KP79_PYT18271</name>
</gene>
<dbReference type="GO" id="GO:0005637">
    <property type="term" value="C:nuclear inner membrane"/>
    <property type="evidence" value="ECO:0007669"/>
    <property type="project" value="UniProtKB-SubCell"/>
</dbReference>
<organism evidence="9 10">
    <name type="scientific">Mizuhopecten yessoensis</name>
    <name type="common">Japanese scallop</name>
    <name type="synonym">Patinopecten yessoensis</name>
    <dbReference type="NCBI Taxonomy" id="6573"/>
    <lineage>
        <taxon>Eukaryota</taxon>
        <taxon>Metazoa</taxon>
        <taxon>Spiralia</taxon>
        <taxon>Lophotrochozoa</taxon>
        <taxon>Mollusca</taxon>
        <taxon>Bivalvia</taxon>
        <taxon>Autobranchia</taxon>
        <taxon>Pteriomorphia</taxon>
        <taxon>Pectinida</taxon>
        <taxon>Pectinoidea</taxon>
        <taxon>Pectinidae</taxon>
        <taxon>Mizuhopecten</taxon>
    </lineage>
</organism>
<comment type="similarity">
    <text evidence="2">Belongs to the nurim family.</text>
</comment>
<proteinExistence type="inferred from homology"/>
<feature type="transmembrane region" description="Helical" evidence="8">
    <location>
        <begin position="176"/>
        <end position="195"/>
    </location>
</feature>
<evidence type="ECO:0000256" key="3">
    <source>
        <dbReference type="ARBA" id="ARBA00022692"/>
    </source>
</evidence>
<keyword evidence="3 8" id="KW-0812">Transmembrane</keyword>
<dbReference type="InterPro" id="IPR033580">
    <property type="entry name" value="Nurim-like"/>
</dbReference>
<dbReference type="AlphaFoldDB" id="A0A210QP94"/>
<dbReference type="OrthoDB" id="10050858at2759"/>
<feature type="transmembrane region" description="Helical" evidence="8">
    <location>
        <begin position="82"/>
        <end position="100"/>
    </location>
</feature>
<name>A0A210QP94_MIZYE</name>
<dbReference type="PANTHER" id="PTHR31040:SF1">
    <property type="entry name" value="NURIM"/>
    <property type="match status" value="1"/>
</dbReference>
<evidence type="ECO:0000256" key="1">
    <source>
        <dbReference type="ARBA" id="ARBA00004473"/>
    </source>
</evidence>
<evidence type="ECO:0000256" key="5">
    <source>
        <dbReference type="ARBA" id="ARBA00023136"/>
    </source>
</evidence>